<dbReference type="EMBL" id="LAZR01021845">
    <property type="protein sequence ID" value="KKL83923.1"/>
    <property type="molecule type" value="Genomic_DNA"/>
</dbReference>
<comment type="caution">
    <text evidence="1">The sequence shown here is derived from an EMBL/GenBank/DDBJ whole genome shotgun (WGS) entry which is preliminary data.</text>
</comment>
<organism evidence="1">
    <name type="scientific">marine sediment metagenome</name>
    <dbReference type="NCBI Taxonomy" id="412755"/>
    <lineage>
        <taxon>unclassified sequences</taxon>
        <taxon>metagenomes</taxon>
        <taxon>ecological metagenomes</taxon>
    </lineage>
</organism>
<dbReference type="AlphaFoldDB" id="A0A0F9FCI7"/>
<protein>
    <submittedName>
        <fullName evidence="1">Uncharacterized protein</fullName>
    </submittedName>
</protein>
<proteinExistence type="predicted"/>
<sequence>MIVLTTNHKVNDIVYVVADCVRRGIVKQVDFSQTTSTTTPFTLAYEILYDGFSINTTVASVINPVGSPLAGSPLPGTITLGEDTNAGGIFTNKAAALTAFGVTLA</sequence>
<gene>
    <name evidence="1" type="ORF">LCGC14_1969910</name>
</gene>
<evidence type="ECO:0000313" key="1">
    <source>
        <dbReference type="EMBL" id="KKL83923.1"/>
    </source>
</evidence>
<accession>A0A0F9FCI7</accession>
<name>A0A0F9FCI7_9ZZZZ</name>
<reference evidence="1" key="1">
    <citation type="journal article" date="2015" name="Nature">
        <title>Complex archaea that bridge the gap between prokaryotes and eukaryotes.</title>
        <authorList>
            <person name="Spang A."/>
            <person name="Saw J.H."/>
            <person name="Jorgensen S.L."/>
            <person name="Zaremba-Niedzwiedzka K."/>
            <person name="Martijn J."/>
            <person name="Lind A.E."/>
            <person name="van Eijk R."/>
            <person name="Schleper C."/>
            <person name="Guy L."/>
            <person name="Ettema T.J."/>
        </authorList>
    </citation>
    <scope>NUCLEOTIDE SEQUENCE</scope>
</reference>